<dbReference type="Gene3D" id="1.10.10.10">
    <property type="entry name" value="Winged helix-like DNA-binding domain superfamily/Winged helix DNA-binding domain"/>
    <property type="match status" value="1"/>
</dbReference>
<dbReference type="RefSeq" id="WP_210851055.1">
    <property type="nucleotide sequence ID" value="NZ_JAGQDD010000001.1"/>
</dbReference>
<dbReference type="PANTHER" id="PTHR44688">
    <property type="entry name" value="DNA-BINDING TRANSCRIPTIONAL ACTIVATOR DEVR_DOSR"/>
    <property type="match status" value="1"/>
</dbReference>
<sequence>MGRPEHRSGRVPCSRPALAPVLLQQLPYAAFERDALIRTAEVALGVGNRGHLFTWLQLHLHRFVPHELVICHLPQLPASEATTVFHSVPLPPRLLAQLEQSSPRWLVPLRRAWVGGRRQPCLIDLAAHAELREAPALAQLRQQGIDRLLVHGVDAQACLRSESLFVFCTRSRQDPAMTAGLALWMPYLHAAAMRALAGGARVPETSTTPSSPLTARETQILQAVREARRTDEIAAQLDISPLTVKNHLRRIMVKLGARSRLHAVAEALSRQLIS</sequence>
<dbReference type="Proteomes" id="UP000676246">
    <property type="component" value="Unassembled WGS sequence"/>
</dbReference>
<keyword evidence="6" id="KW-1185">Reference proteome</keyword>
<reference evidence="5 6" key="1">
    <citation type="submission" date="2021-04" db="EMBL/GenBank/DDBJ databases">
        <title>The genome sequence of Ideonella sp. 3Y2.</title>
        <authorList>
            <person name="Liu Y."/>
        </authorList>
    </citation>
    <scope>NUCLEOTIDE SEQUENCE [LARGE SCALE GENOMIC DNA]</scope>
    <source>
        <strain evidence="5 6">3Y2</strain>
    </source>
</reference>
<gene>
    <name evidence="5" type="ORF">KAK03_00485</name>
</gene>
<dbReference type="PROSITE" id="PS50043">
    <property type="entry name" value="HTH_LUXR_2"/>
    <property type="match status" value="1"/>
</dbReference>
<evidence type="ECO:0000313" key="6">
    <source>
        <dbReference type="Proteomes" id="UP000676246"/>
    </source>
</evidence>
<dbReference type="InterPro" id="IPR000792">
    <property type="entry name" value="Tscrpt_reg_LuxR_C"/>
</dbReference>
<organism evidence="5 6">
    <name type="scientific">Ideonella alba</name>
    <dbReference type="NCBI Taxonomy" id="2824118"/>
    <lineage>
        <taxon>Bacteria</taxon>
        <taxon>Pseudomonadati</taxon>
        <taxon>Pseudomonadota</taxon>
        <taxon>Betaproteobacteria</taxon>
        <taxon>Burkholderiales</taxon>
        <taxon>Sphaerotilaceae</taxon>
        <taxon>Ideonella</taxon>
    </lineage>
</organism>
<evidence type="ECO:0000313" key="5">
    <source>
        <dbReference type="EMBL" id="MBQ0928941.1"/>
    </source>
</evidence>
<evidence type="ECO:0000259" key="4">
    <source>
        <dbReference type="PROSITE" id="PS50043"/>
    </source>
</evidence>
<name>A0A940Y582_9BURK</name>
<keyword evidence="1" id="KW-0805">Transcription regulation</keyword>
<dbReference type="GO" id="GO:0003677">
    <property type="term" value="F:DNA binding"/>
    <property type="evidence" value="ECO:0007669"/>
    <property type="project" value="UniProtKB-KW"/>
</dbReference>
<dbReference type="InterPro" id="IPR016032">
    <property type="entry name" value="Sig_transdc_resp-reg_C-effctor"/>
</dbReference>
<dbReference type="SMART" id="SM00421">
    <property type="entry name" value="HTH_LUXR"/>
    <property type="match status" value="1"/>
</dbReference>
<dbReference type="InterPro" id="IPR036388">
    <property type="entry name" value="WH-like_DNA-bd_sf"/>
</dbReference>
<dbReference type="PRINTS" id="PR00038">
    <property type="entry name" value="HTHLUXR"/>
</dbReference>
<feature type="domain" description="HTH luxR-type" evidence="4">
    <location>
        <begin position="206"/>
        <end position="271"/>
    </location>
</feature>
<protein>
    <recommendedName>
        <fullName evidence="4">HTH luxR-type domain-containing protein</fullName>
    </recommendedName>
</protein>
<proteinExistence type="predicted"/>
<evidence type="ECO:0000256" key="1">
    <source>
        <dbReference type="ARBA" id="ARBA00023015"/>
    </source>
</evidence>
<keyword evidence="2" id="KW-0238">DNA-binding</keyword>
<dbReference type="GO" id="GO:0006355">
    <property type="term" value="P:regulation of DNA-templated transcription"/>
    <property type="evidence" value="ECO:0007669"/>
    <property type="project" value="InterPro"/>
</dbReference>
<keyword evidence="3" id="KW-0804">Transcription</keyword>
<dbReference type="Pfam" id="PF00196">
    <property type="entry name" value="GerE"/>
    <property type="match status" value="1"/>
</dbReference>
<evidence type="ECO:0000256" key="3">
    <source>
        <dbReference type="ARBA" id="ARBA00023163"/>
    </source>
</evidence>
<evidence type="ECO:0000256" key="2">
    <source>
        <dbReference type="ARBA" id="ARBA00023125"/>
    </source>
</evidence>
<dbReference type="AlphaFoldDB" id="A0A940Y582"/>
<dbReference type="CDD" id="cd06170">
    <property type="entry name" value="LuxR_C_like"/>
    <property type="match status" value="1"/>
</dbReference>
<dbReference type="EMBL" id="JAGQDD010000001">
    <property type="protein sequence ID" value="MBQ0928941.1"/>
    <property type="molecule type" value="Genomic_DNA"/>
</dbReference>
<dbReference type="PANTHER" id="PTHR44688:SF16">
    <property type="entry name" value="DNA-BINDING TRANSCRIPTIONAL ACTIVATOR DEVR_DOSR"/>
    <property type="match status" value="1"/>
</dbReference>
<accession>A0A940Y582</accession>
<dbReference type="SUPFAM" id="SSF46894">
    <property type="entry name" value="C-terminal effector domain of the bipartite response regulators"/>
    <property type="match status" value="1"/>
</dbReference>
<comment type="caution">
    <text evidence="5">The sequence shown here is derived from an EMBL/GenBank/DDBJ whole genome shotgun (WGS) entry which is preliminary data.</text>
</comment>